<organism evidence="13 14">
    <name type="scientific">Paragonimus skrjabini miyazakii</name>
    <dbReference type="NCBI Taxonomy" id="59628"/>
    <lineage>
        <taxon>Eukaryota</taxon>
        <taxon>Metazoa</taxon>
        <taxon>Spiralia</taxon>
        <taxon>Lophotrochozoa</taxon>
        <taxon>Platyhelminthes</taxon>
        <taxon>Trematoda</taxon>
        <taxon>Digenea</taxon>
        <taxon>Plagiorchiida</taxon>
        <taxon>Troglotremata</taxon>
        <taxon>Troglotrematidae</taxon>
        <taxon>Paragonimus</taxon>
    </lineage>
</organism>
<proteinExistence type="inferred from homology"/>
<evidence type="ECO:0000256" key="2">
    <source>
        <dbReference type="ARBA" id="ARBA00004922"/>
    </source>
</evidence>
<keyword evidence="10" id="KW-1133">Transmembrane helix</keyword>
<keyword evidence="8" id="KW-0547">Nucleotide-binding</keyword>
<evidence type="ECO:0000256" key="4">
    <source>
        <dbReference type="ARBA" id="ARBA00012557"/>
    </source>
</evidence>
<keyword evidence="7" id="KW-0812">Transmembrane</keyword>
<dbReference type="GO" id="GO:0016020">
    <property type="term" value="C:membrane"/>
    <property type="evidence" value="ECO:0007669"/>
    <property type="project" value="UniProtKB-SubCell"/>
</dbReference>
<dbReference type="Proteomes" id="UP000822476">
    <property type="component" value="Unassembled WGS sequence"/>
</dbReference>
<name>A0A8S9YW47_9TREM</name>
<evidence type="ECO:0000256" key="1">
    <source>
        <dbReference type="ARBA" id="ARBA00004606"/>
    </source>
</evidence>
<evidence type="ECO:0000256" key="8">
    <source>
        <dbReference type="ARBA" id="ARBA00022741"/>
    </source>
</evidence>
<dbReference type="EMBL" id="JTDE01003435">
    <property type="protein sequence ID" value="KAF7256058.1"/>
    <property type="molecule type" value="Genomic_DNA"/>
</dbReference>
<keyword evidence="14" id="KW-1185">Reference proteome</keyword>
<gene>
    <name evidence="13" type="ORF">EG68_08324</name>
</gene>
<keyword evidence="5" id="KW-0328">Glycosyltransferase</keyword>
<dbReference type="PROSITE" id="PS51257">
    <property type="entry name" value="PROKAR_LIPOPROTEIN"/>
    <property type="match status" value="1"/>
</dbReference>
<reference evidence="13" key="1">
    <citation type="submission" date="2019-07" db="EMBL/GenBank/DDBJ databases">
        <title>Annotation for the trematode Paragonimus miyazaki's.</title>
        <authorList>
            <person name="Choi Y.-J."/>
        </authorList>
    </citation>
    <scope>NUCLEOTIDE SEQUENCE</scope>
    <source>
        <strain evidence="13">Japan</strain>
    </source>
</reference>
<evidence type="ECO:0000256" key="9">
    <source>
        <dbReference type="ARBA" id="ARBA00022968"/>
    </source>
</evidence>
<dbReference type="Pfam" id="PF02434">
    <property type="entry name" value="Fringe"/>
    <property type="match status" value="1"/>
</dbReference>
<evidence type="ECO:0000256" key="11">
    <source>
        <dbReference type="ARBA" id="ARBA00023136"/>
    </source>
</evidence>
<comment type="caution">
    <text evidence="13">The sequence shown here is derived from an EMBL/GenBank/DDBJ whole genome shotgun (WGS) entry which is preliminary data.</text>
</comment>
<dbReference type="PANTHER" id="PTHR23033">
    <property type="entry name" value="BETA1,3-GALACTOSYLTRANSFERASE"/>
    <property type="match status" value="1"/>
</dbReference>
<evidence type="ECO:0000256" key="7">
    <source>
        <dbReference type="ARBA" id="ARBA00022692"/>
    </source>
</evidence>
<dbReference type="InterPro" id="IPR003378">
    <property type="entry name" value="Fringe-like_glycosylTrfase"/>
</dbReference>
<evidence type="ECO:0000313" key="14">
    <source>
        <dbReference type="Proteomes" id="UP000822476"/>
    </source>
</evidence>
<dbReference type="InterPro" id="IPR026050">
    <property type="entry name" value="C1GALT1/C1GALT1_chp1"/>
</dbReference>
<keyword evidence="6" id="KW-0808">Transferase</keyword>
<comment type="pathway">
    <text evidence="2">Protein modification; protein glycosylation.</text>
</comment>
<evidence type="ECO:0000313" key="13">
    <source>
        <dbReference type="EMBL" id="KAF7256058.1"/>
    </source>
</evidence>
<dbReference type="OrthoDB" id="414175at2759"/>
<dbReference type="GO" id="GO:0016263">
    <property type="term" value="F:glycoprotein-N-acetylgalactosamine 3-beta-galactosyltransferase activity"/>
    <property type="evidence" value="ECO:0007669"/>
    <property type="project" value="UniProtKB-EC"/>
</dbReference>
<comment type="subcellular location">
    <subcellularLocation>
        <location evidence="1">Membrane</location>
        <topology evidence="1">Single-pass type II membrane protein</topology>
    </subcellularLocation>
</comment>
<accession>A0A8S9YW47</accession>
<dbReference type="PANTHER" id="PTHR23033:SF14">
    <property type="entry name" value="GLYCOPROTEIN-N-ACETYLGALACTOSAMINE 3-BETA-GALACTOSYLTRANSFERASE 1-RELATED"/>
    <property type="match status" value="1"/>
</dbReference>
<dbReference type="EC" id="2.4.1.122" evidence="4"/>
<evidence type="ECO:0000256" key="3">
    <source>
        <dbReference type="ARBA" id="ARBA00006462"/>
    </source>
</evidence>
<dbReference type="Gene3D" id="3.90.550.50">
    <property type="match status" value="2"/>
</dbReference>
<protein>
    <recommendedName>
        <fullName evidence="4">N-acetylgalactosaminide beta-1,3-galactosyltransferase</fullName>
        <ecNumber evidence="4">2.4.1.122</ecNumber>
    </recommendedName>
</protein>
<evidence type="ECO:0000256" key="10">
    <source>
        <dbReference type="ARBA" id="ARBA00022989"/>
    </source>
</evidence>
<keyword evidence="9" id="KW-0735">Signal-anchor</keyword>
<sequence>MLSGRILRKLASSLKPRGILCVLFGFTFGCVFNITTIRRFTEWRLLDATNIPIGIPMSELSSAPNAVSINLASKPVTPIRILCMILTMPNNHALQARAVKRTWASRCDDYFFHGLHHYPSVLISVGSAPNAVSINLASKPVTPIRILCMILTMPNNHALQARAVKRTWASRCDDYFFVSSENDTQLPAYAAVSTENRNQLWDKTKFGVIYAATQYGRPFDYLFKADDDTYVIMENLRKMLEEHPKNQSIIMGRRFKVSSSFCGSILFVGQCAQAVGVNMVDSLDAEGLERFHPFPAFVMLNLEENNPSNWLTHFNYHKLLVGQRCCSNYSITFHYIKPPEMFTYDFLLYHIHTVFNKAQRDLSEK</sequence>
<keyword evidence="11" id="KW-0472">Membrane</keyword>
<dbReference type="GO" id="GO:0000166">
    <property type="term" value="F:nucleotide binding"/>
    <property type="evidence" value="ECO:0007669"/>
    <property type="project" value="UniProtKB-KW"/>
</dbReference>
<dbReference type="AlphaFoldDB" id="A0A8S9YW47"/>
<feature type="domain" description="Fringe-like glycosyltransferase" evidence="12">
    <location>
        <begin position="145"/>
        <end position="255"/>
    </location>
</feature>
<evidence type="ECO:0000256" key="6">
    <source>
        <dbReference type="ARBA" id="ARBA00022679"/>
    </source>
</evidence>
<evidence type="ECO:0000256" key="5">
    <source>
        <dbReference type="ARBA" id="ARBA00022676"/>
    </source>
</evidence>
<evidence type="ECO:0000259" key="12">
    <source>
        <dbReference type="Pfam" id="PF02434"/>
    </source>
</evidence>
<comment type="similarity">
    <text evidence="3">Belongs to the glycosyltransferase 31 family. Beta3-Gal-T subfamily.</text>
</comment>